<evidence type="ECO:0000313" key="8">
    <source>
        <dbReference type="Proteomes" id="UP001055219"/>
    </source>
</evidence>
<comment type="caution">
    <text evidence="7">The sequence shown here is derived from an EMBL/GenBank/DDBJ whole genome shotgun (WGS) entry which is preliminary data.</text>
</comment>
<dbReference type="GO" id="GO:0016567">
    <property type="term" value="P:protein ubiquitination"/>
    <property type="evidence" value="ECO:0007669"/>
    <property type="project" value="InterPro"/>
</dbReference>
<evidence type="ECO:0000256" key="5">
    <source>
        <dbReference type="SAM" id="MobiDB-lite"/>
    </source>
</evidence>
<keyword evidence="2" id="KW-0863">Zinc-finger</keyword>
<dbReference type="Gene3D" id="1.20.120.1750">
    <property type="match status" value="1"/>
</dbReference>
<dbReference type="OrthoDB" id="10009520at2759"/>
<keyword evidence="1" id="KW-0479">Metal-binding</keyword>
<reference evidence="7" key="1">
    <citation type="journal article" date="2021" name="J Fungi (Basel)">
        <title>Genomic and Metabolomic Analyses of the Marine Fungus Emericellopsis cladophorae: Insights into Saltwater Adaptability Mechanisms and Its Biosynthetic Potential.</title>
        <authorList>
            <person name="Goncalves M.F.M."/>
            <person name="Hilario S."/>
            <person name="Van de Peer Y."/>
            <person name="Esteves A.C."/>
            <person name="Alves A."/>
        </authorList>
    </citation>
    <scope>NUCLEOTIDE SEQUENCE</scope>
    <source>
        <strain evidence="7">MUM 19.33</strain>
    </source>
</reference>
<evidence type="ECO:0000256" key="1">
    <source>
        <dbReference type="ARBA" id="ARBA00022723"/>
    </source>
</evidence>
<gene>
    <name evidence="7" type="ORF">J7T54_001845</name>
</gene>
<feature type="domain" description="IBR" evidence="6">
    <location>
        <begin position="189"/>
        <end position="248"/>
    </location>
</feature>
<dbReference type="CDD" id="cd20335">
    <property type="entry name" value="BRcat_RBR"/>
    <property type="match status" value="1"/>
</dbReference>
<dbReference type="SUPFAM" id="SSF57850">
    <property type="entry name" value="RING/U-box"/>
    <property type="match status" value="1"/>
</dbReference>
<feature type="compositionally biased region" description="Low complexity" evidence="5">
    <location>
        <begin position="150"/>
        <end position="161"/>
    </location>
</feature>
<dbReference type="RefSeq" id="XP_051364825.1">
    <property type="nucleotide sequence ID" value="XM_051503885.1"/>
</dbReference>
<keyword evidence="8" id="KW-1185">Reference proteome</keyword>
<evidence type="ECO:0000256" key="3">
    <source>
        <dbReference type="ARBA" id="ARBA00022786"/>
    </source>
</evidence>
<protein>
    <recommendedName>
        <fullName evidence="6">IBR domain-containing protein</fullName>
    </recommendedName>
</protein>
<keyword evidence="3" id="KW-0833">Ubl conjugation pathway</keyword>
<dbReference type="CDD" id="cd22584">
    <property type="entry name" value="Rcat_RBR_unk"/>
    <property type="match status" value="1"/>
</dbReference>
<feature type="domain" description="IBR" evidence="6">
    <location>
        <begin position="255"/>
        <end position="306"/>
    </location>
</feature>
<dbReference type="InterPro" id="IPR031127">
    <property type="entry name" value="E3_UB_ligase_RBR"/>
</dbReference>
<feature type="compositionally biased region" description="Basic and acidic residues" evidence="5">
    <location>
        <begin position="163"/>
        <end position="172"/>
    </location>
</feature>
<evidence type="ECO:0000259" key="6">
    <source>
        <dbReference type="SMART" id="SM00647"/>
    </source>
</evidence>
<sequence>MSDANVSARKRNHRHDDAIDVAPEELIYQLLLQDVEDFGESLKGKQHEGQTTDFEVALSVYQDNILAASDQKMAASIAEALQSDDTLIQAHEAMELQTRYDRAVALYMDSHPADDVGAAPSKIPQSTPEPTVDEHLLRTLESLNIFSDASAGGVSSSWAASRDPSRGPDRGPIEVQTCISCTDTAPVSVMYKAKEAESGTTDRTYCHKPRCSNFVPPQFIKGDEAICVKCGSKTCTLCKKADHTGESCPPDENIAMFKELAEKQGWQQREKCNRTVKLASGCYHMTCVCKHQFCYVCGVEWKKCPCHQWDEQALLGRAEEVVNRERAIRRLTIVEQRRLIVE</sequence>
<dbReference type="SMART" id="SM00647">
    <property type="entry name" value="IBR"/>
    <property type="match status" value="2"/>
</dbReference>
<dbReference type="Pfam" id="PF01485">
    <property type="entry name" value="IBR"/>
    <property type="match status" value="1"/>
</dbReference>
<dbReference type="EMBL" id="JAGIXG020000006">
    <property type="protein sequence ID" value="KAI6783969.1"/>
    <property type="molecule type" value="Genomic_DNA"/>
</dbReference>
<proteinExistence type="predicted"/>
<accession>A0A9P9Y5L6</accession>
<dbReference type="PANTHER" id="PTHR11685">
    <property type="entry name" value="RBR FAMILY RING FINGER AND IBR DOMAIN-CONTAINING"/>
    <property type="match status" value="1"/>
</dbReference>
<dbReference type="GO" id="GO:0008270">
    <property type="term" value="F:zinc ion binding"/>
    <property type="evidence" value="ECO:0007669"/>
    <property type="project" value="UniProtKB-KW"/>
</dbReference>
<dbReference type="InterPro" id="IPR002867">
    <property type="entry name" value="IBR_dom"/>
</dbReference>
<dbReference type="AlphaFoldDB" id="A0A9P9Y5L6"/>
<dbReference type="GO" id="GO:0004842">
    <property type="term" value="F:ubiquitin-protein transferase activity"/>
    <property type="evidence" value="ECO:0007669"/>
    <property type="project" value="InterPro"/>
</dbReference>
<evidence type="ECO:0000313" key="7">
    <source>
        <dbReference type="EMBL" id="KAI6783969.1"/>
    </source>
</evidence>
<organism evidence="7 8">
    <name type="scientific">Emericellopsis cladophorae</name>
    <dbReference type="NCBI Taxonomy" id="2686198"/>
    <lineage>
        <taxon>Eukaryota</taxon>
        <taxon>Fungi</taxon>
        <taxon>Dikarya</taxon>
        <taxon>Ascomycota</taxon>
        <taxon>Pezizomycotina</taxon>
        <taxon>Sordariomycetes</taxon>
        <taxon>Hypocreomycetidae</taxon>
        <taxon>Hypocreales</taxon>
        <taxon>Bionectriaceae</taxon>
        <taxon>Emericellopsis</taxon>
    </lineage>
</organism>
<dbReference type="GeneID" id="75828362"/>
<dbReference type="Proteomes" id="UP001055219">
    <property type="component" value="Unassembled WGS sequence"/>
</dbReference>
<evidence type="ECO:0000256" key="2">
    <source>
        <dbReference type="ARBA" id="ARBA00022771"/>
    </source>
</evidence>
<evidence type="ECO:0000256" key="4">
    <source>
        <dbReference type="ARBA" id="ARBA00022833"/>
    </source>
</evidence>
<keyword evidence="4" id="KW-0862">Zinc</keyword>
<reference evidence="7" key="2">
    <citation type="submission" date="2022-07" db="EMBL/GenBank/DDBJ databases">
        <authorList>
            <person name="Goncalves M.F.M."/>
            <person name="Hilario S."/>
            <person name="Van De Peer Y."/>
            <person name="Esteves A.C."/>
            <person name="Alves A."/>
        </authorList>
    </citation>
    <scope>NUCLEOTIDE SEQUENCE</scope>
    <source>
        <strain evidence="7">MUM 19.33</strain>
    </source>
</reference>
<feature type="region of interest" description="Disordered" evidence="5">
    <location>
        <begin position="150"/>
        <end position="174"/>
    </location>
</feature>
<name>A0A9P9Y5L6_9HYPO</name>